<reference evidence="2 3" key="1">
    <citation type="submission" date="2019-08" db="EMBL/GenBank/DDBJ databases">
        <title>A chromosome-level genome assembly, high-density linkage maps, and genome scans reveal the genomic architecture of hybrid incompatibilities underlying speciation via character displacement in darters (Percidae: Etheostominae).</title>
        <authorList>
            <person name="Moran R.L."/>
            <person name="Catchen J.M."/>
            <person name="Fuller R.C."/>
        </authorList>
    </citation>
    <scope>NUCLEOTIDE SEQUENCE [LARGE SCALE GENOMIC DNA]</scope>
    <source>
        <strain evidence="2">EspeVRDwgs_2016</strain>
        <tissue evidence="2">Muscle</tissue>
    </source>
</reference>
<feature type="compositionally biased region" description="Polar residues" evidence="1">
    <location>
        <begin position="59"/>
        <end position="71"/>
    </location>
</feature>
<comment type="caution">
    <text evidence="2">The sequence shown here is derived from an EMBL/GenBank/DDBJ whole genome shotgun (WGS) entry which is preliminary data.</text>
</comment>
<dbReference type="Proteomes" id="UP000327493">
    <property type="component" value="Chromosome 7"/>
</dbReference>
<evidence type="ECO:0000313" key="3">
    <source>
        <dbReference type="Proteomes" id="UP000327493"/>
    </source>
</evidence>
<sequence>MMETIKVLSIDWHFASSILFDVLIIRWTAGKELQAGAGHVSLCHKMMTEGQLCQSAILPSTGTTASNTNETRAPRGPRLGQCEDRWGEEGDGDRGEKEKVNEHSSLEWFCHTNIPTTRQSEHALHLHLHSFSPSSLHLSTTPDFDRSPLPAGIVIKGNQGFPLLSRGVPLSPLLCPANTCQARESLMFSWAVMAALTALICLRRQDEREGQPIKGCHLKTILHLLSPHLPTTPRACQQFDSIPA</sequence>
<proteinExistence type="predicted"/>
<feature type="non-terminal residue" evidence="2">
    <location>
        <position position="244"/>
    </location>
</feature>
<dbReference type="EMBL" id="VOFY01000007">
    <property type="protein sequence ID" value="KAA8590959.1"/>
    <property type="molecule type" value="Genomic_DNA"/>
</dbReference>
<accession>A0A5J5DBC7</accession>
<keyword evidence="3" id="KW-1185">Reference proteome</keyword>
<feature type="compositionally biased region" description="Basic and acidic residues" evidence="1">
    <location>
        <begin position="81"/>
        <end position="99"/>
    </location>
</feature>
<dbReference type="AlphaFoldDB" id="A0A5J5DBC7"/>
<gene>
    <name evidence="2" type="ORF">FQN60_001902</name>
</gene>
<name>A0A5J5DBC7_9PERO</name>
<feature type="region of interest" description="Disordered" evidence="1">
    <location>
        <begin position="59"/>
        <end position="99"/>
    </location>
</feature>
<evidence type="ECO:0000256" key="1">
    <source>
        <dbReference type="SAM" id="MobiDB-lite"/>
    </source>
</evidence>
<evidence type="ECO:0000313" key="2">
    <source>
        <dbReference type="EMBL" id="KAA8590959.1"/>
    </source>
</evidence>
<protein>
    <submittedName>
        <fullName evidence="2">Uncharacterized protein</fullName>
    </submittedName>
</protein>
<organism evidence="2 3">
    <name type="scientific">Etheostoma spectabile</name>
    <name type="common">orangethroat darter</name>
    <dbReference type="NCBI Taxonomy" id="54343"/>
    <lineage>
        <taxon>Eukaryota</taxon>
        <taxon>Metazoa</taxon>
        <taxon>Chordata</taxon>
        <taxon>Craniata</taxon>
        <taxon>Vertebrata</taxon>
        <taxon>Euteleostomi</taxon>
        <taxon>Actinopterygii</taxon>
        <taxon>Neopterygii</taxon>
        <taxon>Teleostei</taxon>
        <taxon>Neoteleostei</taxon>
        <taxon>Acanthomorphata</taxon>
        <taxon>Eupercaria</taxon>
        <taxon>Perciformes</taxon>
        <taxon>Percoidei</taxon>
        <taxon>Percidae</taxon>
        <taxon>Etheostomatinae</taxon>
        <taxon>Etheostoma</taxon>
    </lineage>
</organism>